<sequence>MSKKKDNLPNPFNEQPLGGLLKSIDGFFQNAFQNFQFVGGFPVYEYETETHYIIEAELPGVKKEQINLDIYSNQIKISVESSEVIEEKDDKHHVYKSSNSFQRAERYIILPFTISQKDVKASYRNGLLKIMIPNKKKRIEIE</sequence>
<dbReference type="Gene3D" id="2.60.40.790">
    <property type="match status" value="1"/>
</dbReference>
<comment type="caution">
    <text evidence="4">The sequence shown here is derived from an EMBL/GenBank/DDBJ whole genome shotgun (WGS) entry which is preliminary data.</text>
</comment>
<organism evidence="4 5">
    <name type="scientific">Anaerobacillus arseniciselenatis</name>
    <dbReference type="NCBI Taxonomy" id="85682"/>
    <lineage>
        <taxon>Bacteria</taxon>
        <taxon>Bacillati</taxon>
        <taxon>Bacillota</taxon>
        <taxon>Bacilli</taxon>
        <taxon>Bacillales</taxon>
        <taxon>Bacillaceae</taxon>
        <taxon>Anaerobacillus</taxon>
    </lineage>
</organism>
<reference evidence="4 5" key="1">
    <citation type="submission" date="2016-10" db="EMBL/GenBank/DDBJ databases">
        <title>Draft genome sequences of four alkaliphilic bacteria belonging to the Anaerobacillus genus.</title>
        <authorList>
            <person name="Bassil N.M."/>
            <person name="Lloyd J.R."/>
        </authorList>
    </citation>
    <scope>NUCLEOTIDE SEQUENCE [LARGE SCALE GENOMIC DNA]</scope>
    <source>
        <strain evidence="4 5">DSM 15340</strain>
    </source>
</reference>
<dbReference type="InterPro" id="IPR002068">
    <property type="entry name" value="A-crystallin/Hsp20_dom"/>
</dbReference>
<dbReference type="CDD" id="cd06464">
    <property type="entry name" value="ACD_sHsps-like"/>
    <property type="match status" value="1"/>
</dbReference>
<dbReference type="Proteomes" id="UP000180098">
    <property type="component" value="Unassembled WGS sequence"/>
</dbReference>
<dbReference type="PANTHER" id="PTHR11527">
    <property type="entry name" value="HEAT-SHOCK PROTEIN 20 FAMILY MEMBER"/>
    <property type="match status" value="1"/>
</dbReference>
<dbReference type="SUPFAM" id="SSF49764">
    <property type="entry name" value="HSP20-like chaperones"/>
    <property type="match status" value="1"/>
</dbReference>
<dbReference type="OrthoDB" id="1806521at2"/>
<protein>
    <recommendedName>
        <fullName evidence="3">SHSP domain-containing protein</fullName>
    </recommendedName>
</protein>
<dbReference type="RefSeq" id="WP_071314697.1">
    <property type="nucleotide sequence ID" value="NZ_MLQQ01000052.1"/>
</dbReference>
<evidence type="ECO:0000256" key="2">
    <source>
        <dbReference type="RuleBase" id="RU003616"/>
    </source>
</evidence>
<evidence type="ECO:0000256" key="1">
    <source>
        <dbReference type="PROSITE-ProRule" id="PRU00285"/>
    </source>
</evidence>
<evidence type="ECO:0000313" key="5">
    <source>
        <dbReference type="Proteomes" id="UP000180098"/>
    </source>
</evidence>
<dbReference type="InterPro" id="IPR031107">
    <property type="entry name" value="Small_HSP"/>
</dbReference>
<name>A0A1S2L9V6_9BACI</name>
<comment type="similarity">
    <text evidence="1 2">Belongs to the small heat shock protein (HSP20) family.</text>
</comment>
<dbReference type="Pfam" id="PF00011">
    <property type="entry name" value="HSP20"/>
    <property type="match status" value="1"/>
</dbReference>
<dbReference type="PROSITE" id="PS01031">
    <property type="entry name" value="SHSP"/>
    <property type="match status" value="1"/>
</dbReference>
<dbReference type="EMBL" id="MLQQ01000052">
    <property type="protein sequence ID" value="OIJ08537.1"/>
    <property type="molecule type" value="Genomic_DNA"/>
</dbReference>
<gene>
    <name evidence="4" type="ORF">BKP35_17620</name>
</gene>
<accession>A0A1S2L9V6</accession>
<dbReference type="AlphaFoldDB" id="A0A1S2L9V6"/>
<feature type="domain" description="SHSP" evidence="3">
    <location>
        <begin position="34"/>
        <end position="142"/>
    </location>
</feature>
<keyword evidence="5" id="KW-1185">Reference proteome</keyword>
<proteinExistence type="inferred from homology"/>
<dbReference type="InterPro" id="IPR008978">
    <property type="entry name" value="HSP20-like_chaperone"/>
</dbReference>
<evidence type="ECO:0000313" key="4">
    <source>
        <dbReference type="EMBL" id="OIJ08537.1"/>
    </source>
</evidence>
<evidence type="ECO:0000259" key="3">
    <source>
        <dbReference type="PROSITE" id="PS01031"/>
    </source>
</evidence>